<proteinExistence type="predicted"/>
<evidence type="ECO:0000313" key="7">
    <source>
        <dbReference type="Proteomes" id="UP001595956"/>
    </source>
</evidence>
<dbReference type="PROSITE" id="PS51118">
    <property type="entry name" value="HTH_HXLR"/>
    <property type="match status" value="1"/>
</dbReference>
<name>A0ABW0MU27_9ACTN</name>
<dbReference type="InterPro" id="IPR036390">
    <property type="entry name" value="WH_DNA-bd_sf"/>
</dbReference>
<keyword evidence="2" id="KW-0238">DNA-binding</keyword>
<dbReference type="InterPro" id="IPR036388">
    <property type="entry name" value="WH-like_DNA-bd_sf"/>
</dbReference>
<evidence type="ECO:0000256" key="2">
    <source>
        <dbReference type="ARBA" id="ARBA00023125"/>
    </source>
</evidence>
<evidence type="ECO:0000256" key="1">
    <source>
        <dbReference type="ARBA" id="ARBA00023015"/>
    </source>
</evidence>
<keyword evidence="7" id="KW-1185">Reference proteome</keyword>
<gene>
    <name evidence="6" type="ORF">ACFPKY_01535</name>
</gene>
<dbReference type="SUPFAM" id="SSF46785">
    <property type="entry name" value="Winged helix' DNA-binding domain"/>
    <property type="match status" value="1"/>
</dbReference>
<dbReference type="EMBL" id="JBHSMD010000001">
    <property type="protein sequence ID" value="MFC5491761.1"/>
    <property type="molecule type" value="Genomic_DNA"/>
</dbReference>
<dbReference type="PANTHER" id="PTHR33204">
    <property type="entry name" value="TRANSCRIPTIONAL REGULATOR, MARR FAMILY"/>
    <property type="match status" value="1"/>
</dbReference>
<dbReference type="Pfam" id="PF01638">
    <property type="entry name" value="HxlR"/>
    <property type="match status" value="1"/>
</dbReference>
<reference evidence="7" key="1">
    <citation type="journal article" date="2019" name="Int. J. Syst. Evol. Microbiol.">
        <title>The Global Catalogue of Microorganisms (GCM) 10K type strain sequencing project: providing services to taxonomists for standard genome sequencing and annotation.</title>
        <authorList>
            <consortium name="The Broad Institute Genomics Platform"/>
            <consortium name="The Broad Institute Genome Sequencing Center for Infectious Disease"/>
            <person name="Wu L."/>
            <person name="Ma J."/>
        </authorList>
    </citation>
    <scope>NUCLEOTIDE SEQUENCE [LARGE SCALE GENOMIC DNA]</scope>
    <source>
        <strain evidence="7">KACC 13778</strain>
    </source>
</reference>
<accession>A0ABW0MU27</accession>
<evidence type="ECO:0000313" key="6">
    <source>
        <dbReference type="EMBL" id="MFC5491761.1"/>
    </source>
</evidence>
<evidence type="ECO:0000256" key="3">
    <source>
        <dbReference type="ARBA" id="ARBA00023163"/>
    </source>
</evidence>
<keyword evidence="3" id="KW-0804">Transcription</keyword>
<organism evidence="6 7">
    <name type="scientific">Nocardioides caricicola</name>
    <dbReference type="NCBI Taxonomy" id="634770"/>
    <lineage>
        <taxon>Bacteria</taxon>
        <taxon>Bacillati</taxon>
        <taxon>Actinomycetota</taxon>
        <taxon>Actinomycetes</taxon>
        <taxon>Propionibacteriales</taxon>
        <taxon>Nocardioidaceae</taxon>
        <taxon>Nocardioides</taxon>
    </lineage>
</organism>
<dbReference type="InterPro" id="IPR002577">
    <property type="entry name" value="HTH_HxlR"/>
</dbReference>
<dbReference type="RefSeq" id="WP_345181180.1">
    <property type="nucleotide sequence ID" value="NZ_BAABFQ010000008.1"/>
</dbReference>
<evidence type="ECO:0000256" key="4">
    <source>
        <dbReference type="SAM" id="MobiDB-lite"/>
    </source>
</evidence>
<protein>
    <submittedName>
        <fullName evidence="6">Winged helix-turn-helix transcriptional regulator</fullName>
    </submittedName>
</protein>
<sequence>MTTTAPNPALAWSTENCTVERAMTVLGERWVLVVLREVFNGVRRFEDIRTHGGVPRQVLSDRLALLVEHDILARVPYRPEGQRERHEYRLTPKGFDLYPVFVAIADWGAKYVADPEGPPVEVAHRGCGAVVHAELVCEDGHRIPGRRDVAPRPGPGVKPRQETSAPAR</sequence>
<dbReference type="Proteomes" id="UP001595956">
    <property type="component" value="Unassembled WGS sequence"/>
</dbReference>
<feature type="region of interest" description="Disordered" evidence="4">
    <location>
        <begin position="143"/>
        <end position="168"/>
    </location>
</feature>
<dbReference type="PANTHER" id="PTHR33204:SF18">
    <property type="entry name" value="TRANSCRIPTIONAL REGULATORY PROTEIN"/>
    <property type="match status" value="1"/>
</dbReference>
<comment type="caution">
    <text evidence="6">The sequence shown here is derived from an EMBL/GenBank/DDBJ whole genome shotgun (WGS) entry which is preliminary data.</text>
</comment>
<dbReference type="Gene3D" id="1.10.10.10">
    <property type="entry name" value="Winged helix-like DNA-binding domain superfamily/Winged helix DNA-binding domain"/>
    <property type="match status" value="1"/>
</dbReference>
<keyword evidence="1" id="KW-0805">Transcription regulation</keyword>
<feature type="domain" description="HTH hxlR-type" evidence="5">
    <location>
        <begin position="17"/>
        <end position="116"/>
    </location>
</feature>
<evidence type="ECO:0000259" key="5">
    <source>
        <dbReference type="PROSITE" id="PS51118"/>
    </source>
</evidence>